<dbReference type="AlphaFoldDB" id="A0AAQ3SF50"/>
<protein>
    <submittedName>
        <fullName evidence="2">Uncharacterized protein</fullName>
    </submittedName>
</protein>
<evidence type="ECO:0000313" key="2">
    <source>
        <dbReference type="EMBL" id="WVZ25579.1"/>
    </source>
</evidence>
<evidence type="ECO:0000256" key="1">
    <source>
        <dbReference type="SAM" id="MobiDB-lite"/>
    </source>
</evidence>
<organism evidence="2 3">
    <name type="scientific">Vigna mungo</name>
    <name type="common">Black gram</name>
    <name type="synonym">Phaseolus mungo</name>
    <dbReference type="NCBI Taxonomy" id="3915"/>
    <lineage>
        <taxon>Eukaryota</taxon>
        <taxon>Viridiplantae</taxon>
        <taxon>Streptophyta</taxon>
        <taxon>Embryophyta</taxon>
        <taxon>Tracheophyta</taxon>
        <taxon>Spermatophyta</taxon>
        <taxon>Magnoliopsida</taxon>
        <taxon>eudicotyledons</taxon>
        <taxon>Gunneridae</taxon>
        <taxon>Pentapetalae</taxon>
        <taxon>rosids</taxon>
        <taxon>fabids</taxon>
        <taxon>Fabales</taxon>
        <taxon>Fabaceae</taxon>
        <taxon>Papilionoideae</taxon>
        <taxon>50 kb inversion clade</taxon>
        <taxon>NPAAA clade</taxon>
        <taxon>indigoferoid/millettioid clade</taxon>
        <taxon>Phaseoleae</taxon>
        <taxon>Vigna</taxon>
    </lineage>
</organism>
<evidence type="ECO:0000313" key="3">
    <source>
        <dbReference type="Proteomes" id="UP001374535"/>
    </source>
</evidence>
<keyword evidence="3" id="KW-1185">Reference proteome</keyword>
<dbReference type="EMBL" id="CP144700">
    <property type="protein sequence ID" value="WVZ25579.1"/>
    <property type="molecule type" value="Genomic_DNA"/>
</dbReference>
<dbReference type="Proteomes" id="UP001374535">
    <property type="component" value="Chromosome 1"/>
</dbReference>
<sequence>MRRENRCSTGTDVNDRSLSSFQHPTQNTFRYFRCSFHVNSNNLHPHTLLHFLEKHRLRIRHSHVVHQQPNIQPLTRLLHAPQPLRQIPAREVHRHHLHARLRILRLDFTRNGFQLLQGSADEDEVEPSLCQLAGEGLSDAVGGSGDHSPGTVGSD</sequence>
<proteinExistence type="predicted"/>
<feature type="region of interest" description="Disordered" evidence="1">
    <location>
        <begin position="135"/>
        <end position="155"/>
    </location>
</feature>
<reference evidence="2 3" key="1">
    <citation type="journal article" date="2023" name="Life. Sci Alliance">
        <title>Evolutionary insights into 3D genome organization and epigenetic landscape of Vigna mungo.</title>
        <authorList>
            <person name="Junaid A."/>
            <person name="Singh B."/>
            <person name="Bhatia S."/>
        </authorList>
    </citation>
    <scope>NUCLEOTIDE SEQUENCE [LARGE SCALE GENOMIC DNA]</scope>
    <source>
        <strain evidence="2">Urdbean</strain>
    </source>
</reference>
<accession>A0AAQ3SF50</accession>
<gene>
    <name evidence="2" type="ORF">V8G54_004123</name>
</gene>
<name>A0AAQ3SF50_VIGMU</name>